<dbReference type="GO" id="GO:0016301">
    <property type="term" value="F:kinase activity"/>
    <property type="evidence" value="ECO:0007669"/>
    <property type="project" value="UniProtKB-KW"/>
</dbReference>
<dbReference type="EMBL" id="JACCFW010000001">
    <property type="protein sequence ID" value="NYJ76298.1"/>
    <property type="molecule type" value="Genomic_DNA"/>
</dbReference>
<gene>
    <name evidence="1" type="ORF">HNR15_003261</name>
</gene>
<dbReference type="Proteomes" id="UP000571817">
    <property type="component" value="Unassembled WGS sequence"/>
</dbReference>
<sequence length="189" mass="19558">MNARADAAGDAARLVVVTGPPGAGKSTVAALLSGGFDRSAAIAGDAFFAFLDRGFVPPWEAAARRQNDVVLEAAASAAGRYVRGGYSVVYDGVVGPWSVDTFLTATGLDALDYVVLLPPRDLCLDRVRSRVGHGLTDLDAAAHMYGEFADAQVDARHVLTSVSDAPTIAATILQTLPTGALLRARASCV</sequence>
<keyword evidence="2" id="KW-1185">Reference proteome</keyword>
<accession>A0A853DHR2</accession>
<dbReference type="RefSeq" id="WP_179483372.1">
    <property type="nucleotide sequence ID" value="NZ_JACCFW010000001.1"/>
</dbReference>
<name>A0A853DHR2_9MICO</name>
<keyword evidence="1" id="KW-0808">Transferase</keyword>
<protein>
    <submittedName>
        <fullName evidence="1">Putative kinase</fullName>
    </submittedName>
</protein>
<reference evidence="1 2" key="1">
    <citation type="submission" date="2020-07" db="EMBL/GenBank/DDBJ databases">
        <title>Sequencing the genomes of 1000 actinobacteria strains.</title>
        <authorList>
            <person name="Klenk H.-P."/>
        </authorList>
    </citation>
    <scope>NUCLEOTIDE SEQUENCE [LARGE SCALE GENOMIC DNA]</scope>
    <source>
        <strain evidence="1 2">DSM 29531</strain>
    </source>
</reference>
<dbReference type="SUPFAM" id="SSF52540">
    <property type="entry name" value="P-loop containing nucleoside triphosphate hydrolases"/>
    <property type="match status" value="1"/>
</dbReference>
<dbReference type="InterPro" id="IPR027417">
    <property type="entry name" value="P-loop_NTPase"/>
</dbReference>
<evidence type="ECO:0000313" key="2">
    <source>
        <dbReference type="Proteomes" id="UP000571817"/>
    </source>
</evidence>
<evidence type="ECO:0000313" key="1">
    <source>
        <dbReference type="EMBL" id="NYJ76298.1"/>
    </source>
</evidence>
<organism evidence="1 2">
    <name type="scientific">Allobranchiibius huperziae</name>
    <dbReference type="NCBI Taxonomy" id="1874116"/>
    <lineage>
        <taxon>Bacteria</taxon>
        <taxon>Bacillati</taxon>
        <taxon>Actinomycetota</taxon>
        <taxon>Actinomycetes</taxon>
        <taxon>Micrococcales</taxon>
        <taxon>Dermacoccaceae</taxon>
        <taxon>Allobranchiibius</taxon>
    </lineage>
</organism>
<comment type="caution">
    <text evidence="1">The sequence shown here is derived from an EMBL/GenBank/DDBJ whole genome shotgun (WGS) entry which is preliminary data.</text>
</comment>
<keyword evidence="1" id="KW-0418">Kinase</keyword>
<dbReference type="Gene3D" id="3.40.50.300">
    <property type="entry name" value="P-loop containing nucleotide triphosphate hydrolases"/>
    <property type="match status" value="1"/>
</dbReference>
<proteinExistence type="predicted"/>
<dbReference type="AlphaFoldDB" id="A0A853DHR2"/>